<dbReference type="EMBL" id="CAJVPJ010003436">
    <property type="protein sequence ID" value="CAG8639969.1"/>
    <property type="molecule type" value="Genomic_DNA"/>
</dbReference>
<keyword evidence="2" id="KW-1185">Reference proteome</keyword>
<accession>A0A9N9H0J1</accession>
<reference evidence="1" key="1">
    <citation type="submission" date="2021-06" db="EMBL/GenBank/DDBJ databases">
        <authorList>
            <person name="Kallberg Y."/>
            <person name="Tangrot J."/>
            <person name="Rosling A."/>
        </authorList>
    </citation>
    <scope>NUCLEOTIDE SEQUENCE</scope>
    <source>
        <strain evidence="1">IA702</strain>
    </source>
</reference>
<evidence type="ECO:0000313" key="2">
    <source>
        <dbReference type="Proteomes" id="UP000789572"/>
    </source>
</evidence>
<feature type="non-terminal residue" evidence="1">
    <location>
        <position position="106"/>
    </location>
</feature>
<name>A0A9N9H0J1_9GLOM</name>
<dbReference type="OrthoDB" id="27140at2759"/>
<dbReference type="Proteomes" id="UP000789572">
    <property type="component" value="Unassembled WGS sequence"/>
</dbReference>
<sequence length="106" mass="12215">MSKLTLEQAKAKWDYIFRDPLLTLTSLREKGVKGNFCSNGLRSVCWKLYLSYLPSVDTSTWSLTLNKERQHYADLRQKYITSPTSESDLDNTIDLNVNHPLSLDES</sequence>
<proteinExistence type="predicted"/>
<protein>
    <submittedName>
        <fullName evidence="1">7354_t:CDS:1</fullName>
    </submittedName>
</protein>
<gene>
    <name evidence="1" type="ORF">POCULU_LOCUS9362</name>
</gene>
<organism evidence="1 2">
    <name type="scientific">Paraglomus occultum</name>
    <dbReference type="NCBI Taxonomy" id="144539"/>
    <lineage>
        <taxon>Eukaryota</taxon>
        <taxon>Fungi</taxon>
        <taxon>Fungi incertae sedis</taxon>
        <taxon>Mucoromycota</taxon>
        <taxon>Glomeromycotina</taxon>
        <taxon>Glomeromycetes</taxon>
        <taxon>Paraglomerales</taxon>
        <taxon>Paraglomeraceae</taxon>
        <taxon>Paraglomus</taxon>
    </lineage>
</organism>
<comment type="caution">
    <text evidence="1">The sequence shown here is derived from an EMBL/GenBank/DDBJ whole genome shotgun (WGS) entry which is preliminary data.</text>
</comment>
<evidence type="ECO:0000313" key="1">
    <source>
        <dbReference type="EMBL" id="CAG8639969.1"/>
    </source>
</evidence>
<dbReference type="AlphaFoldDB" id="A0A9N9H0J1"/>